<sequence length="100" mass="11098">MLSTLNLGKPDLGKTPPHLAHLVHVHPPKTPTSPAQEAPEASSFRARPVGTSRRVPRRVSQQQPFPRGPVAGAWGIRQENRSHLEEICNDLQDVLEEEDK</sequence>
<dbReference type="EMBL" id="CABDUW010000962">
    <property type="protein sequence ID" value="VTJ77317.1"/>
    <property type="molecule type" value="Genomic_DNA"/>
</dbReference>
<gene>
    <name evidence="2" type="ORF">GHT09_001888</name>
    <name evidence="3" type="ORF">MONAX_5E031078</name>
</gene>
<evidence type="ECO:0000313" key="3">
    <source>
        <dbReference type="EMBL" id="VTJ77317.1"/>
    </source>
</evidence>
<feature type="region of interest" description="Disordered" evidence="1">
    <location>
        <begin position="1"/>
        <end position="72"/>
    </location>
</feature>
<organism evidence="3 4">
    <name type="scientific">Marmota monax</name>
    <name type="common">Woodchuck</name>
    <dbReference type="NCBI Taxonomy" id="9995"/>
    <lineage>
        <taxon>Eukaryota</taxon>
        <taxon>Metazoa</taxon>
        <taxon>Chordata</taxon>
        <taxon>Craniata</taxon>
        <taxon>Vertebrata</taxon>
        <taxon>Euteleostomi</taxon>
        <taxon>Mammalia</taxon>
        <taxon>Eutheria</taxon>
        <taxon>Euarchontoglires</taxon>
        <taxon>Glires</taxon>
        <taxon>Rodentia</taxon>
        <taxon>Sciuromorpha</taxon>
        <taxon>Sciuridae</taxon>
        <taxon>Xerinae</taxon>
        <taxon>Marmotini</taxon>
        <taxon>Marmota</taxon>
    </lineage>
</organism>
<dbReference type="Proteomes" id="UP000662637">
    <property type="component" value="Unassembled WGS sequence"/>
</dbReference>
<proteinExistence type="predicted"/>
<name>A0A5E4C5U2_MARMO</name>
<dbReference type="EMBL" id="WJEC01007777">
    <property type="protein sequence ID" value="KAF7468148.1"/>
    <property type="molecule type" value="Genomic_DNA"/>
</dbReference>
<dbReference type="Proteomes" id="UP000335636">
    <property type="component" value="Unassembled WGS sequence"/>
</dbReference>
<evidence type="ECO:0000313" key="2">
    <source>
        <dbReference type="EMBL" id="KAF7468148.1"/>
    </source>
</evidence>
<accession>A0A5E4C5U2</accession>
<reference evidence="3 4" key="1">
    <citation type="submission" date="2019-04" db="EMBL/GenBank/DDBJ databases">
        <authorList>
            <person name="Alioto T."/>
            <person name="Alioto T."/>
        </authorList>
    </citation>
    <scope>NUCLEOTIDE SEQUENCE [LARGE SCALE GENOMIC DNA]</scope>
</reference>
<keyword evidence="4" id="KW-1185">Reference proteome</keyword>
<dbReference type="AlphaFoldDB" id="A0A5E4C5U2"/>
<reference evidence="2" key="2">
    <citation type="submission" date="2020-08" db="EMBL/GenBank/DDBJ databases">
        <authorList>
            <person name="Shumante A."/>
            <person name="Zimin A.V."/>
            <person name="Puiu D."/>
            <person name="Salzberg S.L."/>
        </authorList>
    </citation>
    <scope>NUCLEOTIDE SEQUENCE</scope>
    <source>
        <strain evidence="2">WC2-LM</strain>
        <tissue evidence="2">Liver</tissue>
    </source>
</reference>
<evidence type="ECO:0000256" key="1">
    <source>
        <dbReference type="SAM" id="MobiDB-lite"/>
    </source>
</evidence>
<protein>
    <submittedName>
        <fullName evidence="3">Uncharacterized protein</fullName>
    </submittedName>
</protein>
<evidence type="ECO:0000313" key="4">
    <source>
        <dbReference type="Proteomes" id="UP000335636"/>
    </source>
</evidence>